<dbReference type="AlphaFoldDB" id="A0A1E3NW65"/>
<dbReference type="GeneID" id="30202485"/>
<accession>A0A1E3NW65</accession>
<gene>
    <name evidence="6" type="ORF">WICANDRAFT_81458</name>
</gene>
<evidence type="ECO:0000256" key="2">
    <source>
        <dbReference type="ARBA" id="ARBA00022664"/>
    </source>
</evidence>
<dbReference type="InterPro" id="IPR021850">
    <property type="entry name" value="Symplekin/Pta1"/>
</dbReference>
<dbReference type="InterPro" id="IPR032460">
    <property type="entry name" value="Symplekin/Pta1_N"/>
</dbReference>
<dbReference type="EMBL" id="KV454214">
    <property type="protein sequence ID" value="ODQ57240.1"/>
    <property type="molecule type" value="Genomic_DNA"/>
</dbReference>
<evidence type="ECO:0000313" key="7">
    <source>
        <dbReference type="Proteomes" id="UP000094112"/>
    </source>
</evidence>
<proteinExistence type="predicted"/>
<dbReference type="STRING" id="683960.A0A1E3NW65"/>
<feature type="region of interest" description="Disordered" evidence="4">
    <location>
        <begin position="419"/>
        <end position="447"/>
    </location>
</feature>
<dbReference type="GO" id="GO:0008033">
    <property type="term" value="P:tRNA processing"/>
    <property type="evidence" value="ECO:0007669"/>
    <property type="project" value="EnsemblFungi"/>
</dbReference>
<dbReference type="RefSeq" id="XP_019036447.1">
    <property type="nucleotide sequence ID" value="XM_019185239.1"/>
</dbReference>
<dbReference type="GO" id="GO:0006397">
    <property type="term" value="P:mRNA processing"/>
    <property type="evidence" value="ECO:0007669"/>
    <property type="project" value="UniProtKB-KW"/>
</dbReference>
<dbReference type="PANTHER" id="PTHR15245:SF20">
    <property type="entry name" value="SYMPLEKIN"/>
    <property type="match status" value="1"/>
</dbReference>
<comment type="subcellular location">
    <subcellularLocation>
        <location evidence="1">Nucleus</location>
    </subcellularLocation>
</comment>
<sequence length="688" mass="78909">MNIIDQLNQSKQLVQRDPKTLPTVLKIIIPIATQQPSSNDLSIHQWCSQFFNDITSPANKDFSFHQRQETSSMILPALIHLSKINDVLIFKNVVLTSTNIYDCIFDLVAKTSNSLIWQDFDHLKQTIIAAWSSTYPLVPSNDSSLDESRSIGVKLTILKFISKIIIIQTSNIVSKDPRRSNNNNSNEISIANVNENHTVINKNVLDAEAKGLLDLLINYLNDEEFLIPQKFIGIFNALVIILQKRFQLFNTKILNSIISFNTSNKYQFSNDSNLKFKLMKRFMNRYLKNLLNYLTKSNLLSQQSPIYNKATNLINEINSSMDITRKRGLLNESIESNKKIKLENPPLQPSTNSLITNDNQYSSLYTLIESNNELRNFDVSQIPLKTLSNIAIATLLNVDMNSLISALSIVSARYADLINKTPPPPPPPSSTSIPEVKEPIDDTEKDDQDNNQILEMDNIESTYILPQPSPLSIQDKKTHLNLIIENFYKLSNTTTTSTTTSNTPDTSHKLNKIAITQWDSKSWLTILTRLATRGLSQHPQYADLIRESIFQYFLANIHDRIDIVIEWLNEEWFTEFITDRKTPTYLQWCEKLMDTLIPFLEMGDRRIFIRLLSEVPYLNAELVGKLKSLCIDPERSALGFQSLQFLVIYKPPVKEVCLEILKDFYENNEDLKERALGLLKKYLPEEYS</sequence>
<name>A0A1E3NW65_WICAA</name>
<evidence type="ECO:0000259" key="5">
    <source>
        <dbReference type="Pfam" id="PF11935"/>
    </source>
</evidence>
<evidence type="ECO:0000256" key="1">
    <source>
        <dbReference type="ARBA" id="ARBA00004123"/>
    </source>
</evidence>
<evidence type="ECO:0000256" key="3">
    <source>
        <dbReference type="ARBA" id="ARBA00023242"/>
    </source>
</evidence>
<dbReference type="Pfam" id="PF11935">
    <property type="entry name" value="SYMPK_PTA1_N"/>
    <property type="match status" value="1"/>
</dbReference>
<organism evidence="6 7">
    <name type="scientific">Wickerhamomyces anomalus (strain ATCC 58044 / CBS 1984 / NCYC 433 / NRRL Y-366-8)</name>
    <name type="common">Yeast</name>
    <name type="synonym">Hansenula anomala</name>
    <dbReference type="NCBI Taxonomy" id="683960"/>
    <lineage>
        <taxon>Eukaryota</taxon>
        <taxon>Fungi</taxon>
        <taxon>Dikarya</taxon>
        <taxon>Ascomycota</taxon>
        <taxon>Saccharomycotina</taxon>
        <taxon>Saccharomycetes</taxon>
        <taxon>Phaffomycetales</taxon>
        <taxon>Wickerhamomycetaceae</taxon>
        <taxon>Wickerhamomyces</taxon>
    </lineage>
</organism>
<keyword evidence="7" id="KW-1185">Reference proteome</keyword>
<evidence type="ECO:0000256" key="4">
    <source>
        <dbReference type="SAM" id="MobiDB-lite"/>
    </source>
</evidence>
<feature type="domain" description="Symplekin/Pta1 N-terminal" evidence="5">
    <location>
        <begin position="86"/>
        <end position="322"/>
    </location>
</feature>
<keyword evidence="3" id="KW-0539">Nucleus</keyword>
<evidence type="ECO:0000313" key="6">
    <source>
        <dbReference type="EMBL" id="ODQ57240.1"/>
    </source>
</evidence>
<dbReference type="InterPro" id="IPR011989">
    <property type="entry name" value="ARM-like"/>
</dbReference>
<dbReference type="GO" id="GO:0005847">
    <property type="term" value="C:mRNA cleavage and polyadenylation specificity factor complex"/>
    <property type="evidence" value="ECO:0007669"/>
    <property type="project" value="EnsemblFungi"/>
</dbReference>
<dbReference type="Gene3D" id="1.25.10.10">
    <property type="entry name" value="Leucine-rich Repeat Variant"/>
    <property type="match status" value="1"/>
</dbReference>
<dbReference type="PANTHER" id="PTHR15245">
    <property type="entry name" value="SYMPLEKIN-RELATED"/>
    <property type="match status" value="1"/>
</dbReference>
<protein>
    <recommendedName>
        <fullName evidence="5">Symplekin/Pta1 N-terminal domain-containing protein</fullName>
    </recommendedName>
</protein>
<dbReference type="Proteomes" id="UP000094112">
    <property type="component" value="Unassembled WGS sequence"/>
</dbReference>
<dbReference type="GO" id="GO:0030846">
    <property type="term" value="P:termination of RNA polymerase II transcription, poly(A)-coupled"/>
    <property type="evidence" value="ECO:0007669"/>
    <property type="project" value="EnsemblFungi"/>
</dbReference>
<dbReference type="OrthoDB" id="331600at2759"/>
<reference evidence="6 7" key="1">
    <citation type="journal article" date="2016" name="Proc. Natl. Acad. Sci. U.S.A.">
        <title>Comparative genomics of biotechnologically important yeasts.</title>
        <authorList>
            <person name="Riley R."/>
            <person name="Haridas S."/>
            <person name="Wolfe K.H."/>
            <person name="Lopes M.R."/>
            <person name="Hittinger C.T."/>
            <person name="Goeker M."/>
            <person name="Salamov A.A."/>
            <person name="Wisecaver J.H."/>
            <person name="Long T.M."/>
            <person name="Calvey C.H."/>
            <person name="Aerts A.L."/>
            <person name="Barry K.W."/>
            <person name="Choi C."/>
            <person name="Clum A."/>
            <person name="Coughlan A.Y."/>
            <person name="Deshpande S."/>
            <person name="Douglass A.P."/>
            <person name="Hanson S.J."/>
            <person name="Klenk H.-P."/>
            <person name="LaButti K.M."/>
            <person name="Lapidus A."/>
            <person name="Lindquist E.A."/>
            <person name="Lipzen A.M."/>
            <person name="Meier-Kolthoff J.P."/>
            <person name="Ohm R.A."/>
            <person name="Otillar R.P."/>
            <person name="Pangilinan J.L."/>
            <person name="Peng Y."/>
            <person name="Rokas A."/>
            <person name="Rosa C.A."/>
            <person name="Scheuner C."/>
            <person name="Sibirny A.A."/>
            <person name="Slot J.C."/>
            <person name="Stielow J.B."/>
            <person name="Sun H."/>
            <person name="Kurtzman C.P."/>
            <person name="Blackwell M."/>
            <person name="Grigoriev I.V."/>
            <person name="Jeffries T.W."/>
        </authorList>
    </citation>
    <scope>NUCLEOTIDE SEQUENCE [LARGE SCALE GENOMIC DNA]</scope>
    <source>
        <strain evidence="7">ATCC 58044 / CBS 1984 / NCYC 433 / NRRL Y-366-8</strain>
    </source>
</reference>
<keyword evidence="2" id="KW-0507">mRNA processing</keyword>